<reference evidence="3" key="1">
    <citation type="journal article" date="2020" name="Nature">
        <title>Giant virus diversity and host interactions through global metagenomics.</title>
        <authorList>
            <person name="Schulz F."/>
            <person name="Roux S."/>
            <person name="Paez-Espino D."/>
            <person name="Jungbluth S."/>
            <person name="Walsh D.A."/>
            <person name="Denef V.J."/>
            <person name="McMahon K.D."/>
            <person name="Konstantinidis K.T."/>
            <person name="Eloe-Fadrosh E.A."/>
            <person name="Kyrpides N.C."/>
            <person name="Woyke T."/>
        </authorList>
    </citation>
    <scope>NUCLEOTIDE SEQUENCE</scope>
    <source>
        <strain evidence="3">GVMAG-M-3300023109-53</strain>
    </source>
</reference>
<evidence type="ECO:0000256" key="1">
    <source>
        <dbReference type="SAM" id="MobiDB-lite"/>
    </source>
</evidence>
<evidence type="ECO:0000313" key="3">
    <source>
        <dbReference type="EMBL" id="QHT09009.1"/>
    </source>
</evidence>
<feature type="compositionally biased region" description="Basic and acidic residues" evidence="1">
    <location>
        <begin position="145"/>
        <end position="155"/>
    </location>
</feature>
<dbReference type="AlphaFoldDB" id="A0A6C0CZA6"/>
<evidence type="ECO:0000256" key="2">
    <source>
        <dbReference type="SAM" id="Phobius"/>
    </source>
</evidence>
<protein>
    <submittedName>
        <fullName evidence="3">Uncharacterized protein</fullName>
    </submittedName>
</protein>
<name>A0A6C0CZA6_9ZZZZ</name>
<feature type="transmembrane region" description="Helical" evidence="2">
    <location>
        <begin position="99"/>
        <end position="120"/>
    </location>
</feature>
<dbReference type="EMBL" id="MN739505">
    <property type="protein sequence ID" value="QHT09009.1"/>
    <property type="molecule type" value="Genomic_DNA"/>
</dbReference>
<proteinExistence type="predicted"/>
<feature type="transmembrane region" description="Helical" evidence="2">
    <location>
        <begin position="34"/>
        <end position="52"/>
    </location>
</feature>
<sequence length="241" mass="26733">MDRLEKNTSNNNDEGFIKSVFPFDEAQKATLLNILQYTILAIIPIILLLKLIKNYVPEVDDDKGSLVILVEVVGQIFVMFLALYFIHKIIAYIPTYSKVAYGDVNLISVILPTIFIILTMQTKVGEKVQLLIDRLMDVYDGQTNSKKDDKHRQSSEGHGQVRVTQPISQQVSSMPPAPPPSQMTNMKSQTNEYSIPQTPNFNNMYAGPETPLVGAATPGMDMMQEPMAANDVLGGSFGSSF</sequence>
<organism evidence="3">
    <name type="scientific">viral metagenome</name>
    <dbReference type="NCBI Taxonomy" id="1070528"/>
    <lineage>
        <taxon>unclassified sequences</taxon>
        <taxon>metagenomes</taxon>
        <taxon>organismal metagenomes</taxon>
    </lineage>
</organism>
<feature type="transmembrane region" description="Helical" evidence="2">
    <location>
        <begin position="64"/>
        <end position="87"/>
    </location>
</feature>
<keyword evidence="2" id="KW-0812">Transmembrane</keyword>
<keyword evidence="2" id="KW-1133">Transmembrane helix</keyword>
<accession>A0A6C0CZA6</accession>
<keyword evidence="2" id="KW-0472">Membrane</keyword>
<feature type="region of interest" description="Disordered" evidence="1">
    <location>
        <begin position="143"/>
        <end position="187"/>
    </location>
</feature>